<accession>A0A967BHV8</accession>
<dbReference type="Proteomes" id="UP000639775">
    <property type="component" value="Unassembled WGS sequence"/>
</dbReference>
<dbReference type="RefSeq" id="WP_167198851.1">
    <property type="nucleotide sequence ID" value="NZ_JAAORB010000035.1"/>
</dbReference>
<dbReference type="AlphaFoldDB" id="A0A967BHV8"/>
<evidence type="ECO:0000313" key="1">
    <source>
        <dbReference type="EMBL" id="NHQ75493.1"/>
    </source>
</evidence>
<keyword evidence="2" id="KW-1185">Reference proteome</keyword>
<comment type="caution">
    <text evidence="1">The sequence shown here is derived from an EMBL/GenBank/DDBJ whole genome shotgun (WGS) entry which is preliminary data.</text>
</comment>
<proteinExistence type="predicted"/>
<name>A0A967BHV8_9RHOB</name>
<dbReference type="EMBL" id="JAAORB010000035">
    <property type="protein sequence ID" value="NHQ75493.1"/>
    <property type="molecule type" value="Genomic_DNA"/>
</dbReference>
<organism evidence="1 2">
    <name type="scientific">Roseovarius gahaiensis</name>
    <dbReference type="NCBI Taxonomy" id="2716691"/>
    <lineage>
        <taxon>Bacteria</taxon>
        <taxon>Pseudomonadati</taxon>
        <taxon>Pseudomonadota</taxon>
        <taxon>Alphaproteobacteria</taxon>
        <taxon>Rhodobacterales</taxon>
        <taxon>Roseobacteraceae</taxon>
        <taxon>Roseovarius</taxon>
    </lineage>
</organism>
<sequence>MKAMYAAFFVTALIAVGAYYGLSSLGFSSQDQMASDAVRLGDASE</sequence>
<reference evidence="1" key="1">
    <citation type="submission" date="2020-03" db="EMBL/GenBank/DDBJ databases">
        <title>Roseovarius gahaiensis sp. nov., isolated from Gahai Saline Lake, China.</title>
        <authorList>
            <person name="Sun X."/>
        </authorList>
    </citation>
    <scope>NUCLEOTIDE SEQUENCE</scope>
    <source>
        <strain evidence="1">GH877</strain>
    </source>
</reference>
<evidence type="ECO:0000313" key="2">
    <source>
        <dbReference type="Proteomes" id="UP000639775"/>
    </source>
</evidence>
<protein>
    <submittedName>
        <fullName evidence="1">Uncharacterized protein</fullName>
    </submittedName>
</protein>
<gene>
    <name evidence="1" type="ORF">HAT86_13615</name>
</gene>